<evidence type="ECO:0000313" key="16">
    <source>
        <dbReference type="EMBL" id="HGV66435.1"/>
    </source>
</evidence>
<evidence type="ECO:0000256" key="7">
    <source>
        <dbReference type="ARBA" id="ARBA00022694"/>
    </source>
</evidence>
<gene>
    <name evidence="16" type="ORF">ENV02_01290</name>
</gene>
<keyword evidence="9 13" id="KW-0547">Nucleotide-binding</keyword>
<comment type="subcellular location">
    <subcellularLocation>
        <location evidence="1 13">Cytoplasm</location>
    </subcellularLocation>
</comment>
<dbReference type="InterPro" id="IPR005145">
    <property type="entry name" value="Sua5_C"/>
</dbReference>
<feature type="binding site" evidence="14">
    <location>
        <position position="153"/>
    </location>
    <ligand>
        <name>ATP</name>
        <dbReference type="ChEBI" id="CHEBI:30616"/>
    </ligand>
</feature>
<evidence type="ECO:0000256" key="5">
    <source>
        <dbReference type="ARBA" id="ARBA00022490"/>
    </source>
</evidence>
<protein>
    <recommendedName>
        <fullName evidence="4 13">Threonylcarbamoyl-AMP synthase</fullName>
        <shortName evidence="13">TC-AMP synthase</shortName>
        <ecNumber evidence="3 13">2.7.7.87</ecNumber>
    </recommendedName>
    <alternativeName>
        <fullName evidence="11 13">L-threonylcarbamoyladenylate synthase</fullName>
    </alternativeName>
</protein>
<evidence type="ECO:0000256" key="6">
    <source>
        <dbReference type="ARBA" id="ARBA00022679"/>
    </source>
</evidence>
<evidence type="ECO:0000256" key="4">
    <source>
        <dbReference type="ARBA" id="ARBA00015492"/>
    </source>
</evidence>
<keyword evidence="5 13" id="KW-0963">Cytoplasm</keyword>
<dbReference type="Gene3D" id="3.90.870.10">
    <property type="entry name" value="DHBP synthase"/>
    <property type="match status" value="1"/>
</dbReference>
<evidence type="ECO:0000259" key="15">
    <source>
        <dbReference type="PROSITE" id="PS51163"/>
    </source>
</evidence>
<dbReference type="Gene3D" id="3.40.50.11030">
    <property type="entry name" value="Threonylcarbamoyl-AMP synthase, C-terminal domain"/>
    <property type="match status" value="1"/>
</dbReference>
<feature type="binding site" evidence="14">
    <location>
        <position position="120"/>
    </location>
    <ligand>
        <name>ATP</name>
        <dbReference type="ChEBI" id="CHEBI:30616"/>
    </ligand>
</feature>
<dbReference type="NCBIfam" id="TIGR00057">
    <property type="entry name" value="L-threonylcarbamoyladenylate synthase"/>
    <property type="match status" value="1"/>
</dbReference>
<feature type="binding site" evidence="14">
    <location>
        <position position="239"/>
    </location>
    <ligand>
        <name>ATP</name>
        <dbReference type="ChEBI" id="CHEBI:30616"/>
    </ligand>
</feature>
<evidence type="ECO:0000256" key="2">
    <source>
        <dbReference type="ARBA" id="ARBA00007663"/>
    </source>
</evidence>
<dbReference type="EC" id="2.7.7.87" evidence="3 13"/>
<sequence length="355" mass="38946">MVLTKLFRVNISNPDVDVLSEVCRDVLDGKIVVFPTETVYGLGASIYRSDALRRIFIAKNRPMDNPLIIHISKKEHLYEVAVDVSSNILKLIDVAWPGPLTLILKKSFSVPLEATAGLSTIAVRMPAHPVAEILINCTGPIAAPSANISGRPSPVTSHHILVDMFGRADIIVDAGDTIFGIESTIIDVSTEPPRLLRPGAMPIEKIVELLGVDVIVTEVAKGYIEAEEAIAPGMKYRHYAPKTPLILVEGDVDDVIEVIKNIKKGMRIAVLTCSENAGYYHRYIDKVVVLGSKTNLFEVARNLFIVLREIDRMGIDIAISESFPEKGVGLAIMNRLRKASTKIIKAIHRAHHQVS</sequence>
<organism evidence="16">
    <name type="scientific">Ignisphaera aggregans</name>
    <dbReference type="NCBI Taxonomy" id="334771"/>
    <lineage>
        <taxon>Archaea</taxon>
        <taxon>Thermoproteota</taxon>
        <taxon>Thermoprotei</taxon>
        <taxon>Desulfurococcales</taxon>
        <taxon>Desulfurococcaceae</taxon>
        <taxon>Ignisphaera</taxon>
    </lineage>
</organism>
<dbReference type="GO" id="GO:0000049">
    <property type="term" value="F:tRNA binding"/>
    <property type="evidence" value="ECO:0007669"/>
    <property type="project" value="TreeGrafter"/>
</dbReference>
<dbReference type="InterPro" id="IPR050156">
    <property type="entry name" value="TC-AMP_synthase_SUA5"/>
</dbReference>
<dbReference type="GO" id="GO:0006450">
    <property type="term" value="P:regulation of translational fidelity"/>
    <property type="evidence" value="ECO:0007669"/>
    <property type="project" value="TreeGrafter"/>
</dbReference>
<keyword evidence="6 13" id="KW-0808">Transferase</keyword>
<proteinExistence type="inferred from homology"/>
<feature type="binding site" evidence="14">
    <location>
        <position position="124"/>
    </location>
    <ligand>
        <name>L-threonine</name>
        <dbReference type="ChEBI" id="CHEBI:57926"/>
    </ligand>
</feature>
<name>A0A7J3QD62_9CREN</name>
<feature type="binding site" evidence="14">
    <location>
        <position position="38"/>
    </location>
    <ligand>
        <name>L-threonine</name>
        <dbReference type="ChEBI" id="CHEBI:57926"/>
    </ligand>
</feature>
<dbReference type="GO" id="GO:0005737">
    <property type="term" value="C:cytoplasm"/>
    <property type="evidence" value="ECO:0007669"/>
    <property type="project" value="UniProtKB-SubCell"/>
</dbReference>
<evidence type="ECO:0000256" key="3">
    <source>
        <dbReference type="ARBA" id="ARBA00012584"/>
    </source>
</evidence>
<dbReference type="EMBL" id="DTET01000068">
    <property type="protein sequence ID" value="HGV66435.1"/>
    <property type="molecule type" value="Genomic_DNA"/>
</dbReference>
<comment type="function">
    <text evidence="13">Required for the formation of a threonylcarbamoyl group on adenosine at position 37 (t(6)A37) in tRNAs that read codons beginning with adenine.</text>
</comment>
<dbReference type="Pfam" id="PF03481">
    <property type="entry name" value="Sua5_C"/>
    <property type="match status" value="1"/>
</dbReference>
<comment type="catalytic activity">
    <reaction evidence="12 13">
        <text>L-threonine + hydrogencarbonate + ATP = L-threonylcarbamoyladenylate + diphosphate + H2O</text>
        <dbReference type="Rhea" id="RHEA:36407"/>
        <dbReference type="ChEBI" id="CHEBI:15377"/>
        <dbReference type="ChEBI" id="CHEBI:17544"/>
        <dbReference type="ChEBI" id="CHEBI:30616"/>
        <dbReference type="ChEBI" id="CHEBI:33019"/>
        <dbReference type="ChEBI" id="CHEBI:57926"/>
        <dbReference type="ChEBI" id="CHEBI:73682"/>
        <dbReference type="EC" id="2.7.7.87"/>
    </reaction>
</comment>
<dbReference type="InterPro" id="IPR017945">
    <property type="entry name" value="DHBP_synth_RibB-like_a/b_dom"/>
</dbReference>
<keyword evidence="10 13" id="KW-0067">ATP-binding</keyword>
<evidence type="ECO:0000256" key="8">
    <source>
        <dbReference type="ARBA" id="ARBA00022695"/>
    </source>
</evidence>
<feature type="binding site" evidence="14">
    <location>
        <position position="70"/>
    </location>
    <ligand>
        <name>L-threonine</name>
        <dbReference type="ChEBI" id="CHEBI:57926"/>
    </ligand>
</feature>
<keyword evidence="8 13" id="KW-0548">Nucleotidyltransferase</keyword>
<reference evidence="16" key="1">
    <citation type="journal article" date="2020" name="mSystems">
        <title>Genome- and Community-Level Interaction Insights into Carbon Utilization and Element Cycling Functions of Hydrothermarchaeota in Hydrothermal Sediment.</title>
        <authorList>
            <person name="Zhou Z."/>
            <person name="Liu Y."/>
            <person name="Xu W."/>
            <person name="Pan J."/>
            <person name="Luo Z.H."/>
            <person name="Li M."/>
        </authorList>
    </citation>
    <scope>NUCLEOTIDE SEQUENCE [LARGE SCALE GENOMIC DNA]</scope>
    <source>
        <strain evidence="16">SpSt-721</strain>
    </source>
</reference>
<feature type="binding site" evidence="14">
    <location>
        <position position="143"/>
    </location>
    <ligand>
        <name>L-threonine</name>
        <dbReference type="ChEBI" id="CHEBI:57926"/>
    </ligand>
</feature>
<evidence type="ECO:0000256" key="9">
    <source>
        <dbReference type="ARBA" id="ARBA00022741"/>
    </source>
</evidence>
<feature type="binding site" evidence="14">
    <location>
        <position position="197"/>
    </location>
    <ligand>
        <name>ATP</name>
        <dbReference type="ChEBI" id="CHEBI:30616"/>
    </ligand>
</feature>
<accession>A0A7J3QD62</accession>
<dbReference type="InterPro" id="IPR006070">
    <property type="entry name" value="Sua5-like_dom"/>
</dbReference>
<dbReference type="InterPro" id="IPR010923">
    <property type="entry name" value="T(6)A37_SUA5"/>
</dbReference>
<feature type="domain" description="YrdC-like" evidence="15">
    <location>
        <begin position="16"/>
        <end position="201"/>
    </location>
</feature>
<evidence type="ECO:0000256" key="12">
    <source>
        <dbReference type="ARBA" id="ARBA00048366"/>
    </source>
</evidence>
<comment type="caution">
    <text evidence="16">The sequence shown here is derived from an EMBL/GenBank/DDBJ whole genome shotgun (WGS) entry which is preliminary data.</text>
</comment>
<dbReference type="GO" id="GO:0008033">
    <property type="term" value="P:tRNA processing"/>
    <property type="evidence" value="ECO:0007669"/>
    <property type="project" value="UniProtKB-KW"/>
</dbReference>
<evidence type="ECO:0000256" key="1">
    <source>
        <dbReference type="ARBA" id="ARBA00004496"/>
    </source>
</evidence>
<evidence type="ECO:0000256" key="10">
    <source>
        <dbReference type="ARBA" id="ARBA00022840"/>
    </source>
</evidence>
<dbReference type="AlphaFoldDB" id="A0A7J3QD62"/>
<evidence type="ECO:0000256" key="14">
    <source>
        <dbReference type="PIRSR" id="PIRSR004930-1"/>
    </source>
</evidence>
<feature type="binding site" evidence="14">
    <location>
        <position position="183"/>
    </location>
    <ligand>
        <name>L-threonine</name>
        <dbReference type="ChEBI" id="CHEBI:57926"/>
    </ligand>
</feature>
<dbReference type="PANTHER" id="PTHR17490:SF16">
    <property type="entry name" value="THREONYLCARBAMOYL-AMP SYNTHASE"/>
    <property type="match status" value="1"/>
</dbReference>
<feature type="binding site" evidence="14">
    <location>
        <position position="145"/>
    </location>
    <ligand>
        <name>ATP</name>
        <dbReference type="ChEBI" id="CHEBI:30616"/>
    </ligand>
</feature>
<feature type="binding site" evidence="14">
    <location>
        <position position="61"/>
    </location>
    <ligand>
        <name>ATP</name>
        <dbReference type="ChEBI" id="CHEBI:30616"/>
    </ligand>
</feature>
<dbReference type="FunFam" id="3.40.50.11030:FF:000001">
    <property type="entry name" value="Threonylcarbamoyl-AMP synthase"/>
    <property type="match status" value="1"/>
</dbReference>
<dbReference type="GO" id="GO:0005524">
    <property type="term" value="F:ATP binding"/>
    <property type="evidence" value="ECO:0007669"/>
    <property type="project" value="UniProtKB-UniRule"/>
</dbReference>
<keyword evidence="7 13" id="KW-0819">tRNA processing</keyword>
<evidence type="ECO:0000256" key="11">
    <source>
        <dbReference type="ARBA" id="ARBA00029774"/>
    </source>
</evidence>
<dbReference type="PROSITE" id="PS51163">
    <property type="entry name" value="YRDC"/>
    <property type="match status" value="1"/>
</dbReference>
<dbReference type="GO" id="GO:0003725">
    <property type="term" value="F:double-stranded RNA binding"/>
    <property type="evidence" value="ECO:0007669"/>
    <property type="project" value="UniProtKB-UniRule"/>
</dbReference>
<dbReference type="Pfam" id="PF01300">
    <property type="entry name" value="Sua5_yciO_yrdC"/>
    <property type="match status" value="1"/>
</dbReference>
<feature type="binding site" evidence="14">
    <location>
        <position position="65"/>
    </location>
    <ligand>
        <name>ATP</name>
        <dbReference type="ChEBI" id="CHEBI:30616"/>
    </ligand>
</feature>
<dbReference type="GO" id="GO:0061710">
    <property type="term" value="F:L-threonylcarbamoyladenylate synthase"/>
    <property type="evidence" value="ECO:0007669"/>
    <property type="project" value="UniProtKB-EC"/>
</dbReference>
<dbReference type="PANTHER" id="PTHR17490">
    <property type="entry name" value="SUA5"/>
    <property type="match status" value="1"/>
</dbReference>
<dbReference type="PIRSF" id="PIRSF004930">
    <property type="entry name" value="Tln_factor_SUA5"/>
    <property type="match status" value="1"/>
</dbReference>
<dbReference type="InterPro" id="IPR038385">
    <property type="entry name" value="Sua5/YwlC_C"/>
</dbReference>
<dbReference type="SUPFAM" id="SSF55821">
    <property type="entry name" value="YrdC/RibB"/>
    <property type="match status" value="1"/>
</dbReference>
<evidence type="ECO:0000256" key="13">
    <source>
        <dbReference type="PIRNR" id="PIRNR004930"/>
    </source>
</evidence>
<comment type="similarity">
    <text evidence="2 13">Belongs to the SUA5 family.</text>
</comment>